<name>A0A5U8XPM3_SALMU</name>
<dbReference type="InterPro" id="IPR013783">
    <property type="entry name" value="Ig-like_fold"/>
</dbReference>
<dbReference type="Gene3D" id="2.60.40.10">
    <property type="entry name" value="Immunoglobulins"/>
    <property type="match status" value="1"/>
</dbReference>
<evidence type="ECO:0000313" key="1">
    <source>
        <dbReference type="EMBL" id="EBS0563273.1"/>
    </source>
</evidence>
<protein>
    <recommendedName>
        <fullName evidence="2">Virion structural protein</fullName>
    </recommendedName>
</protein>
<dbReference type="EMBL" id="AAGUDP010000006">
    <property type="protein sequence ID" value="EBS0563273.1"/>
    <property type="molecule type" value="Genomic_DNA"/>
</dbReference>
<dbReference type="AlphaFoldDB" id="A0A5U8XPM3"/>
<accession>A0A5U8XPM3</accession>
<gene>
    <name evidence="1" type="ORF">DTU56_09100</name>
</gene>
<proteinExistence type="predicted"/>
<organism evidence="1">
    <name type="scientific">Salmonella muenchen</name>
    <dbReference type="NCBI Taxonomy" id="596"/>
    <lineage>
        <taxon>Bacteria</taxon>
        <taxon>Pseudomonadati</taxon>
        <taxon>Pseudomonadota</taxon>
        <taxon>Gammaproteobacteria</taxon>
        <taxon>Enterobacterales</taxon>
        <taxon>Enterobacteriaceae</taxon>
        <taxon>Salmonella</taxon>
    </lineage>
</organism>
<reference evidence="1" key="1">
    <citation type="submission" date="2018-07" db="EMBL/GenBank/DDBJ databases">
        <authorList>
            <person name="Ashton P.M."/>
            <person name="Dallman T."/>
            <person name="Nair S."/>
            <person name="De Pinna E."/>
            <person name="Peters T."/>
            <person name="Grant K."/>
        </authorList>
    </citation>
    <scope>NUCLEOTIDE SEQUENCE</scope>
    <source>
        <strain evidence="1">142535</strain>
    </source>
</reference>
<evidence type="ECO:0008006" key="2">
    <source>
        <dbReference type="Google" id="ProtNLM"/>
    </source>
</evidence>
<sequence>MEFKLRWENPNTFATVVKIYRGTAPLVFAELSSPVATLSNGETEWTDRDLVYGNTYYYMLTVTANGQTIPTLNQSFKAVNRRGIGPETIIYGDDRFGYMGAPTYDETMDLKDLFASLNLVTGAGYNGVPSLHKWIRNGKIFYTMQNFRYTTYAKLTWDALYQAGMVFGTDDAGPEDRRGNNPPIEQSAGMIHLGDRYRVRLPRGITDDEGNGMIDFATLSQPITHDKIPNTVADEFTDVGYQYQPFFPEKMRFMNFVTAGYNPNNNYIASGNNSYLNYGFYCQERDTGEAGKLLIRGMWPASGVTVDVTHSDMVSARDPASIHWWAPIIELVED</sequence>
<comment type="caution">
    <text evidence="1">The sequence shown here is derived from an EMBL/GenBank/DDBJ whole genome shotgun (WGS) entry which is preliminary data.</text>
</comment>